<comment type="caution">
    <text evidence="2">The sequence shown here is derived from an EMBL/GenBank/DDBJ whole genome shotgun (WGS) entry which is preliminary data.</text>
</comment>
<dbReference type="AlphaFoldDB" id="A0A2U2XG71"/>
<organism evidence="2 3">
    <name type="scientific">Brumimicrobium oceani</name>
    <dbReference type="NCBI Taxonomy" id="2100725"/>
    <lineage>
        <taxon>Bacteria</taxon>
        <taxon>Pseudomonadati</taxon>
        <taxon>Bacteroidota</taxon>
        <taxon>Flavobacteriia</taxon>
        <taxon>Flavobacteriales</taxon>
        <taxon>Crocinitomicaceae</taxon>
        <taxon>Brumimicrobium</taxon>
    </lineage>
</organism>
<evidence type="ECO:0000256" key="1">
    <source>
        <dbReference type="SAM" id="SignalP"/>
    </source>
</evidence>
<proteinExistence type="predicted"/>
<feature type="chain" id="PRO_5015755699" evidence="1">
    <location>
        <begin position="26"/>
        <end position="287"/>
    </location>
</feature>
<dbReference type="Pfam" id="PF11138">
    <property type="entry name" value="DUF2911"/>
    <property type="match status" value="1"/>
</dbReference>
<gene>
    <name evidence="2" type="ORF">DIT68_00615</name>
</gene>
<feature type="signal peptide" evidence="1">
    <location>
        <begin position="1"/>
        <end position="25"/>
    </location>
</feature>
<dbReference type="Proteomes" id="UP000245370">
    <property type="component" value="Unassembled WGS sequence"/>
</dbReference>
<reference evidence="2 3" key="2">
    <citation type="submission" date="2018-05" db="EMBL/GenBank/DDBJ databases">
        <authorList>
            <person name="Lanie J.A."/>
            <person name="Ng W.-L."/>
            <person name="Kazmierczak K.M."/>
            <person name="Andrzejewski T.M."/>
            <person name="Davidsen T.M."/>
            <person name="Wayne K.J."/>
            <person name="Tettelin H."/>
            <person name="Glass J.I."/>
            <person name="Rusch D."/>
            <person name="Podicherti R."/>
            <person name="Tsui H.-C.T."/>
            <person name="Winkler M.E."/>
        </authorList>
    </citation>
    <scope>NUCLEOTIDE SEQUENCE [LARGE SCALE GENOMIC DNA]</scope>
    <source>
        <strain evidence="2 3">C305</strain>
    </source>
</reference>
<dbReference type="Gene3D" id="1.25.40.10">
    <property type="entry name" value="Tetratricopeptide repeat domain"/>
    <property type="match status" value="1"/>
</dbReference>
<sequence>MKNLIIMKKTLFLLGGLLISVATTAQVKTPALSPKAEVEQTVGLTEIEVDYYRPSLRGRDMHKDILPEGKKWRFGANKNTTISFDTEVNFGGTKVAAGEYAMYALVGEKEWTITLYNGTDNWGLPANWDASKVVAETVVPVTKNKNKVETFTISFDNLDVDYFDLVVEWEHTKLPIRVDLPTKELATASIQAAMKGSPSGRDYYDAANYYLNANIELESALEYINKSIAMHDNAPFYYIRNKALILGAMGRNEEAIETAKLSLKMAKEAGSEEYVRKNEESIKKWSK</sequence>
<keyword evidence="1" id="KW-0732">Signal</keyword>
<accession>A0A2U2XG71</accession>
<dbReference type="EMBL" id="QFRJ01000001">
    <property type="protein sequence ID" value="PWH86798.1"/>
    <property type="molecule type" value="Genomic_DNA"/>
</dbReference>
<name>A0A2U2XG71_9FLAO</name>
<evidence type="ECO:0000313" key="3">
    <source>
        <dbReference type="Proteomes" id="UP000245370"/>
    </source>
</evidence>
<dbReference type="InterPro" id="IPR021314">
    <property type="entry name" value="DUF2911"/>
</dbReference>
<evidence type="ECO:0000313" key="2">
    <source>
        <dbReference type="EMBL" id="PWH86798.1"/>
    </source>
</evidence>
<dbReference type="InterPro" id="IPR011990">
    <property type="entry name" value="TPR-like_helical_dom_sf"/>
</dbReference>
<protein>
    <submittedName>
        <fullName evidence="2">Dihydrolipoamide dehydrogenase</fullName>
    </submittedName>
</protein>
<keyword evidence="3" id="KW-1185">Reference proteome</keyword>
<reference evidence="2 3" key="1">
    <citation type="submission" date="2018-05" db="EMBL/GenBank/DDBJ databases">
        <title>Brumimicrobium oceani sp. nov., isolated from coastal sediment.</title>
        <authorList>
            <person name="Kou Y."/>
        </authorList>
    </citation>
    <scope>NUCLEOTIDE SEQUENCE [LARGE SCALE GENOMIC DNA]</scope>
    <source>
        <strain evidence="2 3">C305</strain>
    </source>
</reference>
<dbReference type="SUPFAM" id="SSF48452">
    <property type="entry name" value="TPR-like"/>
    <property type="match status" value="1"/>
</dbReference>